<evidence type="ECO:0000256" key="8">
    <source>
        <dbReference type="RuleBase" id="RU000682"/>
    </source>
</evidence>
<comment type="subcellular location">
    <subcellularLocation>
        <location evidence="1 7 8">Nucleus</location>
    </subcellularLocation>
</comment>
<dbReference type="GO" id="GO:0000981">
    <property type="term" value="F:DNA-binding transcription factor activity, RNA polymerase II-specific"/>
    <property type="evidence" value="ECO:0007669"/>
    <property type="project" value="InterPro"/>
</dbReference>
<dbReference type="InterPro" id="IPR001356">
    <property type="entry name" value="HD"/>
</dbReference>
<evidence type="ECO:0000256" key="3">
    <source>
        <dbReference type="ARBA" id="ARBA00022902"/>
    </source>
</evidence>
<keyword evidence="6 7" id="KW-0539">Nucleus</keyword>
<dbReference type="Proteomes" id="UP001328107">
    <property type="component" value="Unassembled WGS sequence"/>
</dbReference>
<evidence type="ECO:0000313" key="11">
    <source>
        <dbReference type="EMBL" id="GMR59779.1"/>
    </source>
</evidence>
<evidence type="ECO:0000313" key="12">
    <source>
        <dbReference type="Proteomes" id="UP001328107"/>
    </source>
</evidence>
<feature type="non-terminal residue" evidence="11">
    <location>
        <position position="1"/>
    </location>
</feature>
<gene>
    <name evidence="11" type="ORF">PMAYCL1PPCAC_29974</name>
</gene>
<dbReference type="EMBL" id="BTRK01000006">
    <property type="protein sequence ID" value="GMR59779.1"/>
    <property type="molecule type" value="Genomic_DNA"/>
</dbReference>
<evidence type="ECO:0000256" key="9">
    <source>
        <dbReference type="SAM" id="MobiDB-lite"/>
    </source>
</evidence>
<accession>A0AAN5DB21</accession>
<dbReference type="CDD" id="cd00086">
    <property type="entry name" value="homeodomain"/>
    <property type="match status" value="1"/>
</dbReference>
<sequence>LQPIMSSDQQFKQLNDAAAAAKALDTPIFSDMTYIPSVSTAAGMSHVAASMYSGKLQNGGYGMPFFTQQPFLQTGMPYIGTSLGDCQANLGWPSQQPARKQRRERTTFTRAQLEILESFFTKTRYPDIFLREEMATKIQLPESRVQVWFKNRRAKARQQKKSLQQSGGNGSGSSVPGGSSAATAAPPPVNSNSSTDSNSDSNEIDVKSEDVVDACNPSSISNSAATSPDIKPPATLGYSPLQYASAGNGFRSSYYPSTAPVVYSQSLDYFQQQFSGAAPYGTAAAAPGAPLTDPWKQFSMLQ</sequence>
<evidence type="ECO:0000256" key="2">
    <source>
        <dbReference type="ARBA" id="ARBA00022473"/>
    </source>
</evidence>
<dbReference type="InterPro" id="IPR017970">
    <property type="entry name" value="Homeobox_CS"/>
</dbReference>
<reference evidence="12" key="1">
    <citation type="submission" date="2022-10" db="EMBL/GenBank/DDBJ databases">
        <title>Genome assembly of Pristionchus species.</title>
        <authorList>
            <person name="Yoshida K."/>
            <person name="Sommer R.J."/>
        </authorList>
    </citation>
    <scope>NUCLEOTIDE SEQUENCE [LARGE SCALE GENOMIC DNA]</scope>
    <source>
        <strain evidence="12">RS5460</strain>
    </source>
</reference>
<dbReference type="AlphaFoldDB" id="A0AAN5DB21"/>
<comment type="caution">
    <text evidence="11">The sequence shown here is derived from an EMBL/GenBank/DDBJ whole genome shotgun (WGS) entry which is preliminary data.</text>
</comment>
<organism evidence="11 12">
    <name type="scientific">Pristionchus mayeri</name>
    <dbReference type="NCBI Taxonomy" id="1317129"/>
    <lineage>
        <taxon>Eukaryota</taxon>
        <taxon>Metazoa</taxon>
        <taxon>Ecdysozoa</taxon>
        <taxon>Nematoda</taxon>
        <taxon>Chromadorea</taxon>
        <taxon>Rhabditida</taxon>
        <taxon>Rhabditina</taxon>
        <taxon>Diplogasteromorpha</taxon>
        <taxon>Diplogasteroidea</taxon>
        <taxon>Neodiplogasteridae</taxon>
        <taxon>Pristionchus</taxon>
    </lineage>
</organism>
<dbReference type="GO" id="GO:0045944">
    <property type="term" value="P:positive regulation of transcription by RNA polymerase II"/>
    <property type="evidence" value="ECO:0007669"/>
    <property type="project" value="UniProtKB-ARBA"/>
</dbReference>
<dbReference type="Gene3D" id="1.10.10.60">
    <property type="entry name" value="Homeodomain-like"/>
    <property type="match status" value="1"/>
</dbReference>
<keyword evidence="12" id="KW-1185">Reference proteome</keyword>
<keyword evidence="2" id="KW-0217">Developmental protein</keyword>
<feature type="DNA-binding region" description="Homeobox" evidence="7">
    <location>
        <begin position="101"/>
        <end position="160"/>
    </location>
</feature>
<dbReference type="FunFam" id="1.10.10.60:FF:000068">
    <property type="entry name" value="Orthodenticle homeobox 1"/>
    <property type="match status" value="1"/>
</dbReference>
<feature type="compositionally biased region" description="Low complexity" evidence="9">
    <location>
        <begin position="172"/>
        <end position="201"/>
    </location>
</feature>
<evidence type="ECO:0000256" key="5">
    <source>
        <dbReference type="ARBA" id="ARBA00023155"/>
    </source>
</evidence>
<dbReference type="Pfam" id="PF00046">
    <property type="entry name" value="Homeodomain"/>
    <property type="match status" value="1"/>
</dbReference>
<evidence type="ECO:0000256" key="1">
    <source>
        <dbReference type="ARBA" id="ARBA00004123"/>
    </source>
</evidence>
<dbReference type="SMART" id="SM00389">
    <property type="entry name" value="HOX"/>
    <property type="match status" value="1"/>
</dbReference>
<proteinExistence type="predicted"/>
<dbReference type="GO" id="GO:0007399">
    <property type="term" value="P:nervous system development"/>
    <property type="evidence" value="ECO:0007669"/>
    <property type="project" value="UniProtKB-KW"/>
</dbReference>
<keyword evidence="3" id="KW-0524">Neurogenesis</keyword>
<dbReference type="PROSITE" id="PS00027">
    <property type="entry name" value="HOMEOBOX_1"/>
    <property type="match status" value="1"/>
</dbReference>
<keyword evidence="4 7" id="KW-0238">DNA-binding</keyword>
<dbReference type="PANTHER" id="PTHR45793:SF5">
    <property type="entry name" value="HOMEOTIC PROTEIN OCELLILESS"/>
    <property type="match status" value="1"/>
</dbReference>
<dbReference type="PROSITE" id="PS50071">
    <property type="entry name" value="HOMEOBOX_2"/>
    <property type="match status" value="1"/>
</dbReference>
<evidence type="ECO:0000256" key="6">
    <source>
        <dbReference type="ARBA" id="ARBA00023242"/>
    </source>
</evidence>
<evidence type="ECO:0000259" key="10">
    <source>
        <dbReference type="PROSITE" id="PS50071"/>
    </source>
</evidence>
<dbReference type="PANTHER" id="PTHR45793">
    <property type="entry name" value="HOMEOBOX PROTEIN"/>
    <property type="match status" value="1"/>
</dbReference>
<evidence type="ECO:0000256" key="7">
    <source>
        <dbReference type="PROSITE-ProRule" id="PRU00108"/>
    </source>
</evidence>
<name>A0AAN5DB21_9BILA</name>
<protein>
    <recommendedName>
        <fullName evidence="10">Homeobox domain-containing protein</fullName>
    </recommendedName>
</protein>
<dbReference type="GO" id="GO:0005634">
    <property type="term" value="C:nucleus"/>
    <property type="evidence" value="ECO:0007669"/>
    <property type="project" value="UniProtKB-SubCell"/>
</dbReference>
<feature type="region of interest" description="Disordered" evidence="9">
    <location>
        <begin position="156"/>
        <end position="204"/>
    </location>
</feature>
<evidence type="ECO:0000256" key="4">
    <source>
        <dbReference type="ARBA" id="ARBA00023125"/>
    </source>
</evidence>
<feature type="domain" description="Homeobox" evidence="10">
    <location>
        <begin position="99"/>
        <end position="159"/>
    </location>
</feature>
<keyword evidence="5 7" id="KW-0371">Homeobox</keyword>
<dbReference type="GO" id="GO:0000978">
    <property type="term" value="F:RNA polymerase II cis-regulatory region sequence-specific DNA binding"/>
    <property type="evidence" value="ECO:0007669"/>
    <property type="project" value="TreeGrafter"/>
</dbReference>
<dbReference type="SUPFAM" id="SSF46689">
    <property type="entry name" value="Homeodomain-like"/>
    <property type="match status" value="1"/>
</dbReference>
<dbReference type="InterPro" id="IPR009057">
    <property type="entry name" value="Homeodomain-like_sf"/>
</dbReference>